<evidence type="ECO:0008006" key="3">
    <source>
        <dbReference type="Google" id="ProtNLM"/>
    </source>
</evidence>
<protein>
    <recommendedName>
        <fullName evidence="3">Replication factor A C-terminal domain-containing protein</fullName>
    </recommendedName>
</protein>
<evidence type="ECO:0000313" key="1">
    <source>
        <dbReference type="EMBL" id="CAH1440297.1"/>
    </source>
</evidence>
<dbReference type="InterPro" id="IPR012340">
    <property type="entry name" value="NA-bd_OB-fold"/>
</dbReference>
<accession>A0AAU9NR27</accession>
<dbReference type="EMBL" id="CAKMRJ010005412">
    <property type="protein sequence ID" value="CAH1440297.1"/>
    <property type="molecule type" value="Genomic_DNA"/>
</dbReference>
<proteinExistence type="predicted"/>
<dbReference type="Proteomes" id="UP001157418">
    <property type="component" value="Unassembled WGS sequence"/>
</dbReference>
<name>A0AAU9NR27_9ASTR</name>
<dbReference type="AlphaFoldDB" id="A0AAU9NR27"/>
<gene>
    <name evidence="1" type="ORF">LVIROSA_LOCUS26442</name>
</gene>
<reference evidence="1 2" key="1">
    <citation type="submission" date="2022-01" db="EMBL/GenBank/DDBJ databases">
        <authorList>
            <person name="Xiong W."/>
            <person name="Schranz E."/>
        </authorList>
    </citation>
    <scope>NUCLEOTIDE SEQUENCE [LARGE SCALE GENOMIC DNA]</scope>
</reference>
<keyword evidence="2" id="KW-1185">Reference proteome</keyword>
<dbReference type="Gene3D" id="2.40.50.140">
    <property type="entry name" value="Nucleic acid-binding proteins"/>
    <property type="match status" value="1"/>
</dbReference>
<organism evidence="1 2">
    <name type="scientific">Lactuca virosa</name>
    <dbReference type="NCBI Taxonomy" id="75947"/>
    <lineage>
        <taxon>Eukaryota</taxon>
        <taxon>Viridiplantae</taxon>
        <taxon>Streptophyta</taxon>
        <taxon>Embryophyta</taxon>
        <taxon>Tracheophyta</taxon>
        <taxon>Spermatophyta</taxon>
        <taxon>Magnoliopsida</taxon>
        <taxon>eudicotyledons</taxon>
        <taxon>Gunneridae</taxon>
        <taxon>Pentapetalae</taxon>
        <taxon>asterids</taxon>
        <taxon>campanulids</taxon>
        <taxon>Asterales</taxon>
        <taxon>Asteraceae</taxon>
        <taxon>Cichorioideae</taxon>
        <taxon>Cichorieae</taxon>
        <taxon>Lactucinae</taxon>
        <taxon>Lactuca</taxon>
    </lineage>
</organism>
<comment type="caution">
    <text evidence="1">The sequence shown here is derived from an EMBL/GenBank/DDBJ whole genome shotgun (WGS) entry which is preliminary data.</text>
</comment>
<evidence type="ECO:0000313" key="2">
    <source>
        <dbReference type="Proteomes" id="UP001157418"/>
    </source>
</evidence>
<sequence length="231" mass="26333">MDDGSMEKTEQRNQKNTEVLKIPDRVIMDKGSEKMLMNMVAQDLSIADMDLNVESSINTSQLNTDTIVAKTEDYYLRSPIKNIDDIPDYNEEIGLPIIATVISFDLDEGWYSFYCRDCSKKVSKNDDDSNVEPFNFDGCGGVSDVYGKVRVIIRVQDETGSASFVLFDRHVKDVIHSDCGIENDKLTDQSRTESIIEDRRRCESIVRNEAEIDRRFIVVVILGFIATIFSW</sequence>
<dbReference type="SUPFAM" id="SSF50249">
    <property type="entry name" value="Nucleic acid-binding proteins"/>
    <property type="match status" value="1"/>
</dbReference>